<dbReference type="AlphaFoldDB" id="A0A8H7SK55"/>
<evidence type="ECO:0000313" key="1">
    <source>
        <dbReference type="EMBL" id="KAG2229756.1"/>
    </source>
</evidence>
<name>A0A8H7SK55_9FUNG</name>
<comment type="caution">
    <text evidence="1">The sequence shown here is derived from an EMBL/GenBank/DDBJ whole genome shotgun (WGS) entry which is preliminary data.</text>
</comment>
<reference evidence="1" key="1">
    <citation type="submission" date="2021-01" db="EMBL/GenBank/DDBJ databases">
        <title>Metabolic potential, ecology and presence of endohyphal bacteria is reflected in genomic diversity of Mucoromycotina.</title>
        <authorList>
            <person name="Muszewska A."/>
            <person name="Okrasinska A."/>
            <person name="Steczkiewicz K."/>
            <person name="Drgas O."/>
            <person name="Orlowska M."/>
            <person name="Perlinska-Lenart U."/>
            <person name="Aleksandrzak-Piekarczyk T."/>
            <person name="Szatraj K."/>
            <person name="Zielenkiewicz U."/>
            <person name="Pilsyk S."/>
            <person name="Malc E."/>
            <person name="Mieczkowski P."/>
            <person name="Kruszewska J.S."/>
            <person name="Biernat P."/>
            <person name="Pawlowska J."/>
        </authorList>
    </citation>
    <scope>NUCLEOTIDE SEQUENCE</scope>
    <source>
        <strain evidence="1">WA0000018081</strain>
    </source>
</reference>
<sequence length="281" mass="31343">MILKKLVHNEDIIGEDVTTMSSAEITRLIQSDVPTCSSQNAPEVAEHDYLSKVWGPILEAVFFVNNNLLRLKGGESINPNPTFNKQELYDGAEKVAGFKVDFRIILDADNNEYDVGAGEAARDNANTKLHHDLGKLLREGKDVLDCLLLNTSDAAELSSIHLTGDGLYVAVPQRKIHFPSSLANLDKFIKSLKRIFLFVTKQEKSTIFIKKKIGSTKNHREPISWYTPTRGEYLVSKFLQDLYGVEPACNDNHGINASTTASSNDENEPVFDIIDADEYGW</sequence>
<protein>
    <submittedName>
        <fullName evidence="1">Uncharacterized protein</fullName>
    </submittedName>
</protein>
<evidence type="ECO:0000313" key="2">
    <source>
        <dbReference type="Proteomes" id="UP000613177"/>
    </source>
</evidence>
<proteinExistence type="predicted"/>
<dbReference type="Proteomes" id="UP000613177">
    <property type="component" value="Unassembled WGS sequence"/>
</dbReference>
<organism evidence="1 2">
    <name type="scientific">Thamnidium elegans</name>
    <dbReference type="NCBI Taxonomy" id="101142"/>
    <lineage>
        <taxon>Eukaryota</taxon>
        <taxon>Fungi</taxon>
        <taxon>Fungi incertae sedis</taxon>
        <taxon>Mucoromycota</taxon>
        <taxon>Mucoromycotina</taxon>
        <taxon>Mucoromycetes</taxon>
        <taxon>Mucorales</taxon>
        <taxon>Mucorineae</taxon>
        <taxon>Mucoraceae</taxon>
        <taxon>Thamnidium</taxon>
    </lineage>
</organism>
<gene>
    <name evidence="1" type="ORF">INT48_004760</name>
</gene>
<accession>A0A8H7SK55</accession>
<dbReference type="EMBL" id="JAEPRE010000246">
    <property type="protein sequence ID" value="KAG2229756.1"/>
    <property type="molecule type" value="Genomic_DNA"/>
</dbReference>
<keyword evidence="2" id="KW-1185">Reference proteome</keyword>